<proteinExistence type="predicted"/>
<dbReference type="PANTHER" id="PTHR23079:SF55">
    <property type="entry name" value="RNA-DIRECTED RNA POLYMERASE"/>
    <property type="match status" value="1"/>
</dbReference>
<protein>
    <submittedName>
        <fullName evidence="5">RNA-dependent RNA polymerase 1</fullName>
    </submittedName>
</protein>
<evidence type="ECO:0000313" key="5">
    <source>
        <dbReference type="EMBL" id="PFX23271.1"/>
    </source>
</evidence>
<dbReference type="GO" id="GO:0003723">
    <property type="term" value="F:RNA binding"/>
    <property type="evidence" value="ECO:0007669"/>
    <property type="project" value="UniProtKB-KW"/>
</dbReference>
<evidence type="ECO:0000313" key="6">
    <source>
        <dbReference type="Proteomes" id="UP000225706"/>
    </source>
</evidence>
<keyword evidence="6" id="KW-1185">Reference proteome</keyword>
<dbReference type="PANTHER" id="PTHR23079">
    <property type="entry name" value="RNA-DEPENDENT RNA POLYMERASE"/>
    <property type="match status" value="1"/>
</dbReference>
<keyword evidence="5" id="KW-0808">Transferase</keyword>
<dbReference type="GO" id="GO:0031380">
    <property type="term" value="C:nuclear RNA-directed RNA polymerase complex"/>
    <property type="evidence" value="ECO:0007669"/>
    <property type="project" value="TreeGrafter"/>
</dbReference>
<keyword evidence="5" id="KW-0696">RNA-directed RNA polymerase</keyword>
<comment type="caution">
    <text evidence="5">The sequence shown here is derived from an EMBL/GenBank/DDBJ whole genome shotgun (WGS) entry which is preliminary data.</text>
</comment>
<evidence type="ECO:0000259" key="3">
    <source>
        <dbReference type="Pfam" id="PF13086"/>
    </source>
</evidence>
<dbReference type="InterPro" id="IPR007855">
    <property type="entry name" value="RDRP"/>
</dbReference>
<feature type="domain" description="DNA2/NAM7 helicase-like C-terminal" evidence="4">
    <location>
        <begin position="1480"/>
        <end position="1532"/>
    </location>
</feature>
<gene>
    <name evidence="5" type="primary">RDR1</name>
    <name evidence="5" type="ORF">AWC38_SpisGene12189</name>
</gene>
<dbReference type="Proteomes" id="UP000225706">
    <property type="component" value="Unassembled WGS sequence"/>
</dbReference>
<dbReference type="Pfam" id="PF13087">
    <property type="entry name" value="AAA_12"/>
    <property type="match status" value="1"/>
</dbReference>
<dbReference type="Pfam" id="PF13086">
    <property type="entry name" value="AAA_11"/>
    <property type="match status" value="1"/>
</dbReference>
<sequence>MKFKQVGEGTDDVCPLIDFARKKRGASDCIAVKSLTVDVTRREDNKFEWKDFTCKAADDTKNSPCPLYREYDPAHFLIVHFSPLTPFDAVSKFLKNGVILRFKEDFTEERFVFFGHSASQLRERTCVLYNEKQGSVTEILSHFGNFEKIQDVAKRAARVGLLFSTAKPACSIPEDQIGVVDDVERDNYNFTDGCGFISTKYASKVTESLKLKTLYEGIKFPPIPSVFQIRLKGCKGVLCHNNCLEEGIQIRPSMEKFVWRPSGPHPLGIVDRGFSRPNDFGSLNKQYIMLLSALGISDEVFLKKQEEFFQELKEITTAHEVAFKFLCANEEFELAENLLKTRKIDTKTKQRLEKLRNRVREPQPSKPNPLHKPKKSAALKLKIPIEKSRNVYGVCDPSGQLKARTVFFQPTIRGSPVILTDTRVVVAKNPCYHPGDIRVLQCTDVPECHHLVDCIVFPTQGFRPHPDEIAGSDLDGDKFFVCWDEELVPKKETEPSQYPAAKPAKRTNLTHDDFLKYFAKYSNAVVSKLDNLFDRWADSKGISSAECQIVARLFSRAIDAAKTGERVKITEHISKAPTKDEKNEEFVWQKLYQRAKLFESDQLTEDVVIGKVEDFEEEDMLALLSNQESRLSEYRLFRYLYKWCQQPNKERCIDDYIHLIDFSQFSREQCKRLPADIPMADLESLLHPLHRSRILSRDDITFIKVERGREKRWRLLYRTEGQELSWRVFHNILISSLEKLLVFKFLLGDIQWVISLAMSVPLNLCEVLTLDEEENIAQAFCSVHVQSTKRYVLQLNAGYSFALDGKRLDIYTGKKQNTFICLQEDENYRVPIMSVALNRFNSSLPRDFQTRLRREQLLELEAFCVYDHFDPGHRIQKLSSKKSVRNANATEGDSNLQTPFGSSEKEEEFVYHKGDFPGLQCDHEESLSDLNRNIINVQDLLERGRLQTSHLEEICDRMTSSSDEKEKHHIACHLESVLWRSSPDICLGTPDHYKNLLICLLSGLQELNVDIVLGENVRITLLTRFKRCLESFWKRQVTFSVDQMYEVIDAVLLGNDYPTGRRVVQVIREGYLPLEGFTCHPNALPYFLHWISLITLESLEEVQQAVQASHGVYSRHRVTAQATPYSEQELKFTLVITGGTPSFRSADGVALSRSSNISKREYIGEVTEICGAILTVSIVWPTSSDDSSRKNILKGMWYLYKFPSLVGYRRTSAALKALQDATKYGQNVLKGIVSSFCVDNPSSQDSCEQVDEGCTTKSAPSVARIDGETSTFSSAASFSEWHDGNDSQNAAVQDATCTDASITLIQGPPGSGKTITCAEIVKRWLLRSSDQILLVAETNEGVDNLLKKLLDHVLQHEEIVRFGSSGWKVSKDINHLTFEFKYSQKMSDKKDRNGRIDRKVAKKILESCKIVCTTLISAGSSLLDGFVFKRVLVDEASQATEPANLVSLSHGCEKLVLVGDDKQLPPMVLSEIAKGPDLLTCSMFSRLRKEGVPVRMLNVQYRMHPSIALFPSRQFYDGKLINGVAESERKAPTGFVWPNEK</sequence>
<dbReference type="GO" id="GO:0003968">
    <property type="term" value="F:RNA-directed RNA polymerase activity"/>
    <property type="evidence" value="ECO:0007669"/>
    <property type="project" value="UniProtKB-KW"/>
</dbReference>
<dbReference type="GO" id="GO:0030422">
    <property type="term" value="P:siRNA processing"/>
    <property type="evidence" value="ECO:0007669"/>
    <property type="project" value="TreeGrafter"/>
</dbReference>
<feature type="compositionally biased region" description="Basic and acidic residues" evidence="1">
    <location>
        <begin position="354"/>
        <end position="363"/>
    </location>
</feature>
<dbReference type="InterPro" id="IPR027417">
    <property type="entry name" value="P-loop_NTPase"/>
</dbReference>
<dbReference type="GO" id="GO:0004386">
    <property type="term" value="F:helicase activity"/>
    <property type="evidence" value="ECO:0007669"/>
    <property type="project" value="InterPro"/>
</dbReference>
<dbReference type="OrthoDB" id="5971263at2759"/>
<dbReference type="InterPro" id="IPR041679">
    <property type="entry name" value="DNA2/NAM7-like_C"/>
</dbReference>
<dbReference type="InterPro" id="IPR041677">
    <property type="entry name" value="DNA2/NAM7_AAA_11"/>
</dbReference>
<feature type="domain" description="DNA2/NAM7 helicase helicase" evidence="3">
    <location>
        <begin position="1383"/>
        <end position="1471"/>
    </location>
</feature>
<name>A0A2B4S046_STYPI</name>
<dbReference type="Gene3D" id="3.40.50.300">
    <property type="entry name" value="P-loop containing nucleotide triphosphate hydrolases"/>
    <property type="match status" value="2"/>
</dbReference>
<accession>A0A2B4S046</accession>
<dbReference type="Pfam" id="PF05183">
    <property type="entry name" value="RdRP"/>
    <property type="match status" value="1"/>
</dbReference>
<reference evidence="6" key="1">
    <citation type="journal article" date="2017" name="bioRxiv">
        <title>Comparative analysis of the genomes of Stylophora pistillata and Acropora digitifera provides evidence for extensive differences between species of corals.</title>
        <authorList>
            <person name="Voolstra C.R."/>
            <person name="Li Y."/>
            <person name="Liew Y.J."/>
            <person name="Baumgarten S."/>
            <person name="Zoccola D."/>
            <person name="Flot J.-F."/>
            <person name="Tambutte S."/>
            <person name="Allemand D."/>
            <person name="Aranda M."/>
        </authorList>
    </citation>
    <scope>NUCLEOTIDE SEQUENCE [LARGE SCALE GENOMIC DNA]</scope>
</reference>
<feature type="domain" description="RDRP core" evidence="2">
    <location>
        <begin position="65"/>
        <end position="587"/>
    </location>
</feature>
<keyword evidence="5" id="KW-0548">Nucleotidyltransferase</keyword>
<dbReference type="EMBL" id="LSMT01000213">
    <property type="protein sequence ID" value="PFX23271.1"/>
    <property type="molecule type" value="Genomic_DNA"/>
</dbReference>
<feature type="region of interest" description="Disordered" evidence="1">
    <location>
        <begin position="881"/>
        <end position="900"/>
    </location>
</feature>
<evidence type="ECO:0000259" key="2">
    <source>
        <dbReference type="Pfam" id="PF05183"/>
    </source>
</evidence>
<dbReference type="SUPFAM" id="SSF52540">
    <property type="entry name" value="P-loop containing nucleoside triphosphate hydrolases"/>
    <property type="match status" value="1"/>
</dbReference>
<feature type="compositionally biased region" description="Polar residues" evidence="1">
    <location>
        <begin position="885"/>
        <end position="900"/>
    </location>
</feature>
<evidence type="ECO:0000259" key="4">
    <source>
        <dbReference type="Pfam" id="PF13087"/>
    </source>
</evidence>
<dbReference type="InterPro" id="IPR057596">
    <property type="entry name" value="RDRP_core"/>
</dbReference>
<feature type="region of interest" description="Disordered" evidence="1">
    <location>
        <begin position="354"/>
        <end position="375"/>
    </location>
</feature>
<organism evidence="5 6">
    <name type="scientific">Stylophora pistillata</name>
    <name type="common">Smooth cauliflower coral</name>
    <dbReference type="NCBI Taxonomy" id="50429"/>
    <lineage>
        <taxon>Eukaryota</taxon>
        <taxon>Metazoa</taxon>
        <taxon>Cnidaria</taxon>
        <taxon>Anthozoa</taxon>
        <taxon>Hexacorallia</taxon>
        <taxon>Scleractinia</taxon>
        <taxon>Astrocoeniina</taxon>
        <taxon>Pocilloporidae</taxon>
        <taxon>Stylophora</taxon>
    </lineage>
</organism>
<evidence type="ECO:0000256" key="1">
    <source>
        <dbReference type="SAM" id="MobiDB-lite"/>
    </source>
</evidence>